<name>A0A1J1J2B8_9DIPT</name>
<reference evidence="1 2" key="1">
    <citation type="submission" date="2015-04" db="EMBL/GenBank/DDBJ databases">
        <authorList>
            <person name="Syromyatnikov M.Y."/>
            <person name="Popov V.N."/>
        </authorList>
    </citation>
    <scope>NUCLEOTIDE SEQUENCE [LARGE SCALE GENOMIC DNA]</scope>
</reference>
<evidence type="ECO:0000313" key="2">
    <source>
        <dbReference type="Proteomes" id="UP000183832"/>
    </source>
</evidence>
<dbReference type="Proteomes" id="UP000183832">
    <property type="component" value="Unassembled WGS sequence"/>
</dbReference>
<organism evidence="1 2">
    <name type="scientific">Clunio marinus</name>
    <dbReference type="NCBI Taxonomy" id="568069"/>
    <lineage>
        <taxon>Eukaryota</taxon>
        <taxon>Metazoa</taxon>
        <taxon>Ecdysozoa</taxon>
        <taxon>Arthropoda</taxon>
        <taxon>Hexapoda</taxon>
        <taxon>Insecta</taxon>
        <taxon>Pterygota</taxon>
        <taxon>Neoptera</taxon>
        <taxon>Endopterygota</taxon>
        <taxon>Diptera</taxon>
        <taxon>Nematocera</taxon>
        <taxon>Chironomoidea</taxon>
        <taxon>Chironomidae</taxon>
        <taxon>Clunio</taxon>
    </lineage>
</organism>
<gene>
    <name evidence="1" type="ORF">CLUMA_CG019249</name>
</gene>
<sequence length="71" mass="8585">MERNARSEIKSKAQSKKRKFKELNKVLYGTSFDHHDLHETNQNIDIIFLLQFRPNYQLQNKVSREMLDIHL</sequence>
<protein>
    <submittedName>
        <fullName evidence="1">CLUMA_CG019249, isoform A</fullName>
    </submittedName>
</protein>
<keyword evidence="2" id="KW-1185">Reference proteome</keyword>
<accession>A0A1J1J2B8</accession>
<evidence type="ECO:0000313" key="1">
    <source>
        <dbReference type="EMBL" id="CRL06090.1"/>
    </source>
</evidence>
<proteinExistence type="predicted"/>
<dbReference type="EMBL" id="CVRI01000066">
    <property type="protein sequence ID" value="CRL06090.1"/>
    <property type="molecule type" value="Genomic_DNA"/>
</dbReference>
<dbReference type="AlphaFoldDB" id="A0A1J1J2B8"/>